<gene>
    <name evidence="1" type="ORF">L2W38_11980</name>
</gene>
<name>A0ABS9EST7_9BACT</name>
<keyword evidence="2" id="KW-1185">Reference proteome</keyword>
<proteinExistence type="predicted"/>
<dbReference type="RefSeq" id="WP_236100242.1">
    <property type="nucleotide sequence ID" value="NZ_JAKGUD010000017.1"/>
</dbReference>
<protein>
    <submittedName>
        <fullName evidence="1">Uncharacterized protein</fullName>
    </submittedName>
</protein>
<evidence type="ECO:0000313" key="1">
    <source>
        <dbReference type="EMBL" id="MCF4143531.1"/>
    </source>
</evidence>
<dbReference type="Proteomes" id="UP001200430">
    <property type="component" value="Unassembled WGS sequence"/>
</dbReference>
<accession>A0ABS9EST7</accession>
<comment type="caution">
    <text evidence="1">The sequence shown here is derived from an EMBL/GenBank/DDBJ whole genome shotgun (WGS) entry which is preliminary data.</text>
</comment>
<organism evidence="1 2">
    <name type="scientific">Dethiosulfovibrio marinus</name>
    <dbReference type="NCBI Taxonomy" id="133532"/>
    <lineage>
        <taxon>Bacteria</taxon>
        <taxon>Thermotogati</taxon>
        <taxon>Synergistota</taxon>
        <taxon>Synergistia</taxon>
        <taxon>Synergistales</taxon>
        <taxon>Dethiosulfovibrionaceae</taxon>
        <taxon>Dethiosulfovibrio</taxon>
    </lineage>
</organism>
<sequence length="188" mass="21711">MRTTSLRYSLPAVLTAVCLLLGTPLFAETVAEYRSREYPDMDETASAVLDSLGTISTWEKLFVDRLSTLTRESQKEYAAKLALDGRITQDDLSRLPVAITLPEDPAEILALLTEHARADYWPGFYRRHRLTVHMKLHHWMDTAERRYDDPEFCKKLIDIFFKMVDGEYDGPMELEYHPTSRDLHKAAD</sequence>
<dbReference type="EMBL" id="JAKGUD010000017">
    <property type="protein sequence ID" value="MCF4143531.1"/>
    <property type="molecule type" value="Genomic_DNA"/>
</dbReference>
<evidence type="ECO:0000313" key="2">
    <source>
        <dbReference type="Proteomes" id="UP001200430"/>
    </source>
</evidence>
<reference evidence="1 2" key="1">
    <citation type="submission" date="2022-01" db="EMBL/GenBank/DDBJ databases">
        <title>Dethiosulfovibrio faecalis sp. nov., a novel proteolytic, non-sulfur-reducing bacterium isolated from a marine aquaculture solid waste bioreactor.</title>
        <authorList>
            <person name="Grabowski S."/>
            <person name="Apolinario E."/>
            <person name="Schneider N."/>
            <person name="Marshall C.W."/>
            <person name="Sowers K.R."/>
        </authorList>
    </citation>
    <scope>NUCLEOTIDE SEQUENCE [LARGE SCALE GENOMIC DNA]</scope>
    <source>
        <strain evidence="1 2">DSM 12537</strain>
    </source>
</reference>